<evidence type="ECO:0000313" key="3">
    <source>
        <dbReference type="Proteomes" id="UP000006038"/>
    </source>
</evidence>
<dbReference type="HOGENOM" id="CLU_1888932_0_0_1"/>
<name>J3NB27_ORYBR</name>
<feature type="transmembrane region" description="Helical" evidence="1">
    <location>
        <begin position="107"/>
        <end position="133"/>
    </location>
</feature>
<keyword evidence="1" id="KW-1133">Transmembrane helix</keyword>
<keyword evidence="3" id="KW-1185">Reference proteome</keyword>
<keyword evidence="1" id="KW-0472">Membrane</keyword>
<evidence type="ECO:0000256" key="1">
    <source>
        <dbReference type="SAM" id="Phobius"/>
    </source>
</evidence>
<reference evidence="2" key="1">
    <citation type="journal article" date="2013" name="Nat. Commun.">
        <title>Whole-genome sequencing of Oryza brachyantha reveals mechanisms underlying Oryza genome evolution.</title>
        <authorList>
            <person name="Chen J."/>
            <person name="Huang Q."/>
            <person name="Gao D."/>
            <person name="Wang J."/>
            <person name="Lang Y."/>
            <person name="Liu T."/>
            <person name="Li B."/>
            <person name="Bai Z."/>
            <person name="Luis Goicoechea J."/>
            <person name="Liang C."/>
            <person name="Chen C."/>
            <person name="Zhang W."/>
            <person name="Sun S."/>
            <person name="Liao Y."/>
            <person name="Zhang X."/>
            <person name="Yang L."/>
            <person name="Song C."/>
            <person name="Wang M."/>
            <person name="Shi J."/>
            <person name="Liu G."/>
            <person name="Liu J."/>
            <person name="Zhou H."/>
            <person name="Zhou W."/>
            <person name="Yu Q."/>
            <person name="An N."/>
            <person name="Chen Y."/>
            <person name="Cai Q."/>
            <person name="Wang B."/>
            <person name="Liu B."/>
            <person name="Min J."/>
            <person name="Huang Y."/>
            <person name="Wu H."/>
            <person name="Li Z."/>
            <person name="Zhang Y."/>
            <person name="Yin Y."/>
            <person name="Song W."/>
            <person name="Jiang J."/>
            <person name="Jackson S.A."/>
            <person name="Wing R.A."/>
            <person name="Wang J."/>
            <person name="Chen M."/>
        </authorList>
    </citation>
    <scope>NUCLEOTIDE SEQUENCE [LARGE SCALE GENOMIC DNA]</scope>
    <source>
        <strain evidence="2">cv. IRGC 101232</strain>
    </source>
</reference>
<protein>
    <submittedName>
        <fullName evidence="2">Uncharacterized protein</fullName>
    </submittedName>
</protein>
<feature type="transmembrane region" description="Helical" evidence="1">
    <location>
        <begin position="65"/>
        <end position="86"/>
    </location>
</feature>
<sequence>MGSRPWTRGIFCKSYRSVSDSAWMQLIKSKTRLTNRGISDSLFVSLMINFSLCLIYTWIWATGSVFMLLSAYLIQIFFSMFLKAIVNQARLLLLLSSCSSLRVLNFYRIYLLVNCGVPHFTVQVCSSSLFFFWSV</sequence>
<proteinExistence type="predicted"/>
<feature type="transmembrane region" description="Helical" evidence="1">
    <location>
        <begin position="38"/>
        <end position="59"/>
    </location>
</feature>
<dbReference type="AlphaFoldDB" id="J3NB27"/>
<reference evidence="2" key="2">
    <citation type="submission" date="2013-04" db="UniProtKB">
        <authorList>
            <consortium name="EnsemblPlants"/>
        </authorList>
    </citation>
    <scope>IDENTIFICATION</scope>
</reference>
<dbReference type="EnsemblPlants" id="OB12G11850.1">
    <property type="protein sequence ID" value="OB12G11850.1"/>
    <property type="gene ID" value="OB12G11850"/>
</dbReference>
<evidence type="ECO:0000313" key="2">
    <source>
        <dbReference type="EnsemblPlants" id="OB12G11850.1"/>
    </source>
</evidence>
<dbReference type="Gramene" id="OB12G11850.1">
    <property type="protein sequence ID" value="OB12G11850.1"/>
    <property type="gene ID" value="OB12G11850"/>
</dbReference>
<keyword evidence="1" id="KW-0812">Transmembrane</keyword>
<organism evidence="2">
    <name type="scientific">Oryza brachyantha</name>
    <name type="common">malo sina</name>
    <dbReference type="NCBI Taxonomy" id="4533"/>
    <lineage>
        <taxon>Eukaryota</taxon>
        <taxon>Viridiplantae</taxon>
        <taxon>Streptophyta</taxon>
        <taxon>Embryophyta</taxon>
        <taxon>Tracheophyta</taxon>
        <taxon>Spermatophyta</taxon>
        <taxon>Magnoliopsida</taxon>
        <taxon>Liliopsida</taxon>
        <taxon>Poales</taxon>
        <taxon>Poaceae</taxon>
        <taxon>BOP clade</taxon>
        <taxon>Oryzoideae</taxon>
        <taxon>Oryzeae</taxon>
        <taxon>Oryzinae</taxon>
        <taxon>Oryza</taxon>
    </lineage>
</organism>
<accession>J3NB27</accession>
<dbReference type="Proteomes" id="UP000006038">
    <property type="component" value="Chromosome 12"/>
</dbReference>